<evidence type="ECO:0008006" key="3">
    <source>
        <dbReference type="Google" id="ProtNLM"/>
    </source>
</evidence>
<dbReference type="CDD" id="cd09272">
    <property type="entry name" value="RNase_HI_RT_Ty1"/>
    <property type="match status" value="1"/>
</dbReference>
<organism evidence="1 2">
    <name type="scientific">Capsicum baccatum</name>
    <name type="common">Peruvian pepper</name>
    <dbReference type="NCBI Taxonomy" id="33114"/>
    <lineage>
        <taxon>Eukaryota</taxon>
        <taxon>Viridiplantae</taxon>
        <taxon>Streptophyta</taxon>
        <taxon>Embryophyta</taxon>
        <taxon>Tracheophyta</taxon>
        <taxon>Spermatophyta</taxon>
        <taxon>Magnoliopsida</taxon>
        <taxon>eudicotyledons</taxon>
        <taxon>Gunneridae</taxon>
        <taxon>Pentapetalae</taxon>
        <taxon>asterids</taxon>
        <taxon>lamiids</taxon>
        <taxon>Solanales</taxon>
        <taxon>Solanaceae</taxon>
        <taxon>Solanoideae</taxon>
        <taxon>Capsiceae</taxon>
        <taxon>Capsicum</taxon>
    </lineage>
</organism>
<gene>
    <name evidence="1" type="ORF">CQW23_32072</name>
</gene>
<proteinExistence type="predicted"/>
<name>A0A2G2V5S4_CAPBA</name>
<dbReference type="AlphaFoldDB" id="A0A2G2V5S4"/>
<sequence>MEDCKSTATPMNQNEKFCKEDGAGKVDEGLYRRLIGCLMYLTATRPDIVYGFWFWNILLVFKETRCRGSINSRSRIHCSCFSCESSPLDSEAAADLYMEQKKSTEILADNEAAISIANNPVSHGKTKHFKIKLYFLREVQKNGDINMVHCRTDFQNADILTKSLPRARFEFLRERLGVTALESRRSVKISASRAAD</sequence>
<comment type="caution">
    <text evidence="1">The sequence shown here is derived from an EMBL/GenBank/DDBJ whole genome shotgun (WGS) entry which is preliminary data.</text>
</comment>
<dbReference type="Proteomes" id="UP000224567">
    <property type="component" value="Unassembled WGS sequence"/>
</dbReference>
<dbReference type="OrthoDB" id="1298236at2759"/>
<accession>A0A2G2V5S4</accession>
<keyword evidence="2" id="KW-1185">Reference proteome</keyword>
<dbReference type="PANTHER" id="PTHR11439">
    <property type="entry name" value="GAG-POL-RELATED RETROTRANSPOSON"/>
    <property type="match status" value="1"/>
</dbReference>
<evidence type="ECO:0000313" key="2">
    <source>
        <dbReference type="Proteomes" id="UP000224567"/>
    </source>
</evidence>
<dbReference type="STRING" id="33114.A0A2G2V5S4"/>
<reference evidence="1 2" key="1">
    <citation type="journal article" date="2017" name="Genome Biol.">
        <title>New reference genome sequences of hot pepper reveal the massive evolution of plant disease-resistance genes by retroduplication.</title>
        <authorList>
            <person name="Kim S."/>
            <person name="Park J."/>
            <person name="Yeom S.I."/>
            <person name="Kim Y.M."/>
            <person name="Seo E."/>
            <person name="Kim K.T."/>
            <person name="Kim M.S."/>
            <person name="Lee J.M."/>
            <person name="Cheong K."/>
            <person name="Shin H.S."/>
            <person name="Kim S.B."/>
            <person name="Han K."/>
            <person name="Lee J."/>
            <person name="Park M."/>
            <person name="Lee H.A."/>
            <person name="Lee H.Y."/>
            <person name="Lee Y."/>
            <person name="Oh S."/>
            <person name="Lee J.H."/>
            <person name="Choi E."/>
            <person name="Choi E."/>
            <person name="Lee S.E."/>
            <person name="Jeon J."/>
            <person name="Kim H."/>
            <person name="Choi G."/>
            <person name="Song H."/>
            <person name="Lee J."/>
            <person name="Lee S.C."/>
            <person name="Kwon J.K."/>
            <person name="Lee H.Y."/>
            <person name="Koo N."/>
            <person name="Hong Y."/>
            <person name="Kim R.W."/>
            <person name="Kang W.H."/>
            <person name="Huh J.H."/>
            <person name="Kang B.C."/>
            <person name="Yang T.J."/>
            <person name="Lee Y.H."/>
            <person name="Bennetzen J.L."/>
            <person name="Choi D."/>
        </authorList>
    </citation>
    <scope>NUCLEOTIDE SEQUENCE [LARGE SCALE GENOMIC DNA]</scope>
    <source>
        <strain evidence="2">cv. PBC81</strain>
    </source>
</reference>
<protein>
    <recommendedName>
        <fullName evidence="3">Copia protein</fullName>
    </recommendedName>
</protein>
<reference evidence="2" key="2">
    <citation type="journal article" date="2017" name="J. Anim. Genet.">
        <title>Multiple reference genome sequences of hot pepper reveal the massive evolution of plant disease resistance genes by retroduplication.</title>
        <authorList>
            <person name="Kim S."/>
            <person name="Park J."/>
            <person name="Yeom S.-I."/>
            <person name="Kim Y.-M."/>
            <person name="Seo E."/>
            <person name="Kim K.-T."/>
            <person name="Kim M.-S."/>
            <person name="Lee J.M."/>
            <person name="Cheong K."/>
            <person name="Shin H.-S."/>
            <person name="Kim S.-B."/>
            <person name="Han K."/>
            <person name="Lee J."/>
            <person name="Park M."/>
            <person name="Lee H.-A."/>
            <person name="Lee H.-Y."/>
            <person name="Lee Y."/>
            <person name="Oh S."/>
            <person name="Lee J.H."/>
            <person name="Choi E."/>
            <person name="Choi E."/>
            <person name="Lee S.E."/>
            <person name="Jeon J."/>
            <person name="Kim H."/>
            <person name="Choi G."/>
            <person name="Song H."/>
            <person name="Lee J."/>
            <person name="Lee S.-C."/>
            <person name="Kwon J.-K."/>
            <person name="Lee H.-Y."/>
            <person name="Koo N."/>
            <person name="Hong Y."/>
            <person name="Kim R.W."/>
            <person name="Kang W.-H."/>
            <person name="Huh J.H."/>
            <person name="Kang B.-C."/>
            <person name="Yang T.-J."/>
            <person name="Lee Y.-H."/>
            <person name="Bennetzen J.L."/>
            <person name="Choi D."/>
        </authorList>
    </citation>
    <scope>NUCLEOTIDE SEQUENCE [LARGE SCALE GENOMIC DNA]</scope>
    <source>
        <strain evidence="2">cv. PBC81</strain>
    </source>
</reference>
<dbReference type="PANTHER" id="PTHR11439:SF503">
    <property type="entry name" value="CYSTEINE-RICH RLK (RECEPTOR-LIKE PROTEIN KINASE) 8"/>
    <property type="match status" value="1"/>
</dbReference>
<dbReference type="EMBL" id="MLFT02000233">
    <property type="protein sequence ID" value="PHT28325.1"/>
    <property type="molecule type" value="Genomic_DNA"/>
</dbReference>
<evidence type="ECO:0000313" key="1">
    <source>
        <dbReference type="EMBL" id="PHT28325.1"/>
    </source>
</evidence>